<dbReference type="AlphaFoldDB" id="A0A0C1IYN4"/>
<feature type="chain" id="PRO_5002133640" description="Lipoprotein" evidence="1">
    <location>
        <begin position="19"/>
        <end position="203"/>
    </location>
</feature>
<evidence type="ECO:0000313" key="2">
    <source>
        <dbReference type="EMBL" id="KIC95584.1"/>
    </source>
</evidence>
<evidence type="ECO:0008006" key="4">
    <source>
        <dbReference type="Google" id="ProtNLM"/>
    </source>
</evidence>
<keyword evidence="3" id="KW-1185">Reference proteome</keyword>
<evidence type="ECO:0000256" key="1">
    <source>
        <dbReference type="SAM" id="SignalP"/>
    </source>
</evidence>
<reference evidence="2 3" key="1">
    <citation type="submission" date="2014-11" db="EMBL/GenBank/DDBJ databases">
        <title>Genome sequence of Flavihumibacter solisilvae 3-3.</title>
        <authorList>
            <person name="Zhou G."/>
            <person name="Li M."/>
            <person name="Wang G."/>
        </authorList>
    </citation>
    <scope>NUCLEOTIDE SEQUENCE [LARGE SCALE GENOMIC DNA]</scope>
    <source>
        <strain evidence="2 3">3-3</strain>
    </source>
</reference>
<sequence>MKFPAVAMALLASMILTGCGSSKPASGTESFIAEGYQKKKYSNILVLGTMKDTVARKKVEKEMVDLLNRSGYHSTPTHPYFSMTEITSREALKTKIDPIQFDGIIVLTYLGAQTSMSDQVSVASTTPLASMSLFDIYTSPAYDFNYDTRSQTVGSVSAAFYTREQYQKQWASMVQVNMSNGLDMGTEMLAGLVLARMKRDKIL</sequence>
<keyword evidence="1" id="KW-0732">Signal</keyword>
<gene>
    <name evidence="2" type="ORF">OI18_04795</name>
</gene>
<evidence type="ECO:0000313" key="3">
    <source>
        <dbReference type="Proteomes" id="UP000031408"/>
    </source>
</evidence>
<accession>A0A0C1IYN4</accession>
<feature type="signal peptide" evidence="1">
    <location>
        <begin position="1"/>
        <end position="18"/>
    </location>
</feature>
<name>A0A0C1IYN4_9BACT</name>
<dbReference type="EMBL" id="JSVC01000005">
    <property type="protein sequence ID" value="KIC95584.1"/>
    <property type="molecule type" value="Genomic_DNA"/>
</dbReference>
<dbReference type="PROSITE" id="PS51257">
    <property type="entry name" value="PROKAR_LIPOPROTEIN"/>
    <property type="match status" value="1"/>
</dbReference>
<protein>
    <recommendedName>
        <fullName evidence="4">Lipoprotein</fullName>
    </recommendedName>
</protein>
<proteinExistence type="predicted"/>
<organism evidence="2 3">
    <name type="scientific">Flavihumibacter solisilvae</name>
    <dbReference type="NCBI Taxonomy" id="1349421"/>
    <lineage>
        <taxon>Bacteria</taxon>
        <taxon>Pseudomonadati</taxon>
        <taxon>Bacteroidota</taxon>
        <taxon>Chitinophagia</taxon>
        <taxon>Chitinophagales</taxon>
        <taxon>Chitinophagaceae</taxon>
        <taxon>Flavihumibacter</taxon>
    </lineage>
</organism>
<comment type="caution">
    <text evidence="2">The sequence shown here is derived from an EMBL/GenBank/DDBJ whole genome shotgun (WGS) entry which is preliminary data.</text>
</comment>
<dbReference type="OrthoDB" id="9832716at2"/>
<dbReference type="Proteomes" id="UP000031408">
    <property type="component" value="Unassembled WGS sequence"/>
</dbReference>
<dbReference type="RefSeq" id="WP_039137667.1">
    <property type="nucleotide sequence ID" value="NZ_JSVC01000005.1"/>
</dbReference>